<keyword evidence="3" id="KW-0863">Zinc-finger</keyword>
<protein>
    <submittedName>
        <fullName evidence="13 14">Nuclear receptor ROR-alpha-like</fullName>
    </submittedName>
</protein>
<dbReference type="OrthoDB" id="5850793at2759"/>
<name>A0A8B8G7Q7_9HEMI</name>
<evidence type="ECO:0000259" key="11">
    <source>
        <dbReference type="PROSITE" id="PS51030"/>
    </source>
</evidence>
<dbReference type="Pfam" id="PF00105">
    <property type="entry name" value="zf-C4"/>
    <property type="match status" value="1"/>
</dbReference>
<dbReference type="InterPro" id="IPR050200">
    <property type="entry name" value="Nuclear_hormone_rcpt_NR3"/>
</dbReference>
<dbReference type="PROSITE" id="PS51030">
    <property type="entry name" value="NUCLEAR_REC_DBD_2"/>
    <property type="match status" value="1"/>
</dbReference>
<evidence type="ECO:0000256" key="9">
    <source>
        <dbReference type="ARBA" id="ARBA00023242"/>
    </source>
</evidence>
<dbReference type="GO" id="GO:0003700">
    <property type="term" value="F:DNA-binding transcription factor activity"/>
    <property type="evidence" value="ECO:0007669"/>
    <property type="project" value="InterPro"/>
</dbReference>
<dbReference type="PROSITE" id="PS00031">
    <property type="entry name" value="NUCLEAR_REC_DBD_1"/>
    <property type="match status" value="1"/>
</dbReference>
<evidence type="ECO:0000313" key="15">
    <source>
        <dbReference type="RefSeq" id="XP_025419260.1"/>
    </source>
</evidence>
<dbReference type="GO" id="GO:0005634">
    <property type="term" value="C:nucleus"/>
    <property type="evidence" value="ECO:0007669"/>
    <property type="project" value="UniProtKB-SubCell"/>
</dbReference>
<dbReference type="RefSeq" id="XP_025419260.1">
    <property type="nucleotide sequence ID" value="XM_025563475.1"/>
</dbReference>
<feature type="compositionally biased region" description="Pro residues" evidence="10">
    <location>
        <begin position="111"/>
        <end position="123"/>
    </location>
</feature>
<evidence type="ECO:0000256" key="3">
    <source>
        <dbReference type="ARBA" id="ARBA00022771"/>
    </source>
</evidence>
<keyword evidence="4" id="KW-0862">Zinc</keyword>
<organism evidence="12 14">
    <name type="scientific">Sipha flava</name>
    <name type="common">yellow sugarcane aphid</name>
    <dbReference type="NCBI Taxonomy" id="143950"/>
    <lineage>
        <taxon>Eukaryota</taxon>
        <taxon>Metazoa</taxon>
        <taxon>Ecdysozoa</taxon>
        <taxon>Arthropoda</taxon>
        <taxon>Hexapoda</taxon>
        <taxon>Insecta</taxon>
        <taxon>Pterygota</taxon>
        <taxon>Neoptera</taxon>
        <taxon>Paraneoptera</taxon>
        <taxon>Hemiptera</taxon>
        <taxon>Sternorrhyncha</taxon>
        <taxon>Aphidomorpha</taxon>
        <taxon>Aphidoidea</taxon>
        <taxon>Aphididae</taxon>
        <taxon>Sipha</taxon>
    </lineage>
</organism>
<proteinExistence type="predicted"/>
<evidence type="ECO:0000313" key="14">
    <source>
        <dbReference type="RefSeq" id="XP_025419259.1"/>
    </source>
</evidence>
<evidence type="ECO:0000256" key="1">
    <source>
        <dbReference type="ARBA" id="ARBA00004123"/>
    </source>
</evidence>
<keyword evidence="9" id="KW-0539">Nucleus</keyword>
<keyword evidence="2" id="KW-0479">Metal-binding</keyword>
<dbReference type="Proteomes" id="UP000694846">
    <property type="component" value="Unplaced"/>
</dbReference>
<accession>A0A8B8G7Q7</accession>
<dbReference type="RefSeq" id="XP_025419259.1">
    <property type="nucleotide sequence ID" value="XM_025563474.1"/>
</dbReference>
<dbReference type="GO" id="GO:0008270">
    <property type="term" value="F:zinc ion binding"/>
    <property type="evidence" value="ECO:0007669"/>
    <property type="project" value="UniProtKB-KW"/>
</dbReference>
<dbReference type="GO" id="GO:0043565">
    <property type="term" value="F:sequence-specific DNA binding"/>
    <property type="evidence" value="ECO:0007669"/>
    <property type="project" value="InterPro"/>
</dbReference>
<feature type="region of interest" description="Disordered" evidence="10">
    <location>
        <begin position="101"/>
        <end position="123"/>
    </location>
</feature>
<evidence type="ECO:0000256" key="10">
    <source>
        <dbReference type="SAM" id="MobiDB-lite"/>
    </source>
</evidence>
<dbReference type="SMART" id="SM00399">
    <property type="entry name" value="ZnF_C4"/>
    <property type="match status" value="1"/>
</dbReference>
<feature type="domain" description="Nuclear receptor" evidence="11">
    <location>
        <begin position="2"/>
        <end position="81"/>
    </location>
</feature>
<feature type="region of interest" description="Disordered" evidence="10">
    <location>
        <begin position="175"/>
        <end position="220"/>
    </location>
</feature>
<evidence type="ECO:0000256" key="5">
    <source>
        <dbReference type="ARBA" id="ARBA00023015"/>
    </source>
</evidence>
<reference evidence="13 14" key="1">
    <citation type="submission" date="2025-04" db="UniProtKB">
        <authorList>
            <consortium name="RefSeq"/>
        </authorList>
    </citation>
    <scope>IDENTIFICATION</scope>
    <source>
        <tissue evidence="13 14">Whole body</tissue>
    </source>
</reference>
<keyword evidence="6" id="KW-0238">DNA-binding</keyword>
<evidence type="ECO:0000256" key="7">
    <source>
        <dbReference type="ARBA" id="ARBA00023163"/>
    </source>
</evidence>
<dbReference type="Gene3D" id="3.30.50.10">
    <property type="entry name" value="Erythroid Transcription Factor GATA-1, subunit A"/>
    <property type="match status" value="1"/>
</dbReference>
<dbReference type="RefSeq" id="XP_025419258.1">
    <property type="nucleotide sequence ID" value="XM_025563473.1"/>
</dbReference>
<keyword evidence="8" id="KW-0675">Receptor</keyword>
<gene>
    <name evidence="13 14 15" type="primary">LOC112689659</name>
</gene>
<dbReference type="AlphaFoldDB" id="A0A8B8G7Q7"/>
<evidence type="ECO:0000313" key="12">
    <source>
        <dbReference type="Proteomes" id="UP000694846"/>
    </source>
</evidence>
<dbReference type="PRINTS" id="PR00047">
    <property type="entry name" value="STROIDFINGER"/>
</dbReference>
<sequence>MNQRCKVCEEPAAGFHFGAFTCEGCKSFFGRAHTNPTAAAAAECKTGAGRCVIDKKNRTSCKACRLKKCLAVGMSKSGSRYGRRSNWFKVHCLVQQQRLHLGHQTDRSRTPPQPQLLIPPPPPQQLRFFRFAPISLAPSPRFEHIRKSVRSNDHDGRNPDLDDHDLPVDLTVVRKFSDDDDDDDNNNNNNGTLTGKYVQDSSTPLDLTRTSRYRNFGIRS</sequence>
<evidence type="ECO:0000256" key="2">
    <source>
        <dbReference type="ARBA" id="ARBA00022723"/>
    </source>
</evidence>
<dbReference type="GeneID" id="112689659"/>
<dbReference type="InterPro" id="IPR001628">
    <property type="entry name" value="Znf_hrmn_rcpt"/>
</dbReference>
<keyword evidence="7" id="KW-0804">Transcription</keyword>
<evidence type="ECO:0000256" key="6">
    <source>
        <dbReference type="ARBA" id="ARBA00023125"/>
    </source>
</evidence>
<dbReference type="SUPFAM" id="SSF57716">
    <property type="entry name" value="Glucocorticoid receptor-like (DNA-binding domain)"/>
    <property type="match status" value="1"/>
</dbReference>
<keyword evidence="12" id="KW-1185">Reference proteome</keyword>
<evidence type="ECO:0000313" key="13">
    <source>
        <dbReference type="RefSeq" id="XP_025419258.1"/>
    </source>
</evidence>
<evidence type="ECO:0000256" key="8">
    <source>
        <dbReference type="ARBA" id="ARBA00023170"/>
    </source>
</evidence>
<keyword evidence="5" id="KW-0805">Transcription regulation</keyword>
<dbReference type="PANTHER" id="PTHR48092">
    <property type="entry name" value="KNIRPS-RELATED PROTEIN-RELATED"/>
    <property type="match status" value="1"/>
</dbReference>
<evidence type="ECO:0000256" key="4">
    <source>
        <dbReference type="ARBA" id="ARBA00022833"/>
    </source>
</evidence>
<feature type="compositionally biased region" description="Polar residues" evidence="10">
    <location>
        <begin position="199"/>
        <end position="210"/>
    </location>
</feature>
<comment type="subcellular location">
    <subcellularLocation>
        <location evidence="1">Nucleus</location>
    </subcellularLocation>
</comment>
<dbReference type="InterPro" id="IPR013088">
    <property type="entry name" value="Znf_NHR/GATA"/>
</dbReference>